<reference evidence="4" key="1">
    <citation type="submission" date="2017-01" db="EMBL/GenBank/DDBJ databases">
        <title>Comparative genomics of anhydrobiosis in the tardigrade Hypsibius dujardini.</title>
        <authorList>
            <person name="Yoshida Y."/>
            <person name="Koutsovoulos G."/>
            <person name="Laetsch D."/>
            <person name="Stevens L."/>
            <person name="Kumar S."/>
            <person name="Horikawa D."/>
            <person name="Ishino K."/>
            <person name="Komine S."/>
            <person name="Tomita M."/>
            <person name="Blaxter M."/>
            <person name="Arakawa K."/>
        </authorList>
    </citation>
    <scope>NUCLEOTIDE SEQUENCE [LARGE SCALE GENOMIC DNA]</scope>
    <source>
        <strain evidence="4">Z151</strain>
    </source>
</reference>
<feature type="signal peptide" evidence="2">
    <location>
        <begin position="1"/>
        <end position="27"/>
    </location>
</feature>
<dbReference type="AlphaFoldDB" id="A0A9X6NCM0"/>
<feature type="region of interest" description="Disordered" evidence="1">
    <location>
        <begin position="29"/>
        <end position="78"/>
    </location>
</feature>
<feature type="chain" id="PRO_5040938624" evidence="2">
    <location>
        <begin position="28"/>
        <end position="143"/>
    </location>
</feature>
<feature type="region of interest" description="Disordered" evidence="1">
    <location>
        <begin position="120"/>
        <end position="143"/>
    </location>
</feature>
<accession>A0A9X6NCM0</accession>
<sequence length="143" mass="14156">MRPFRKRMHSLAVLLPFLLLSVGVSLAQESGGPEPAASSSVSARTREFSPTVAESPRRRNSATTSLTSKQGTGVPLSITVTTGTAGSTLLNGAATGTGALGTVIQGTPISGGLGYGTGGGYGQQQYGGGGTGGGGYGGGRLRR</sequence>
<protein>
    <submittedName>
        <fullName evidence="3">Uncharacterized protein</fullName>
    </submittedName>
</protein>
<comment type="caution">
    <text evidence="3">The sequence shown here is derived from an EMBL/GenBank/DDBJ whole genome shotgun (WGS) entry which is preliminary data.</text>
</comment>
<dbReference type="Proteomes" id="UP000192578">
    <property type="component" value="Unassembled WGS sequence"/>
</dbReference>
<dbReference type="EMBL" id="MTYJ01000228">
    <property type="protein sequence ID" value="OWA51475.1"/>
    <property type="molecule type" value="Genomic_DNA"/>
</dbReference>
<gene>
    <name evidence="3" type="ORF">BV898_15956</name>
</gene>
<evidence type="ECO:0000256" key="1">
    <source>
        <dbReference type="SAM" id="MobiDB-lite"/>
    </source>
</evidence>
<name>A0A9X6NCM0_HYPEX</name>
<keyword evidence="2" id="KW-0732">Signal</keyword>
<feature type="compositionally biased region" description="Polar residues" evidence="1">
    <location>
        <begin position="61"/>
        <end position="71"/>
    </location>
</feature>
<evidence type="ECO:0000256" key="2">
    <source>
        <dbReference type="SAM" id="SignalP"/>
    </source>
</evidence>
<evidence type="ECO:0000313" key="3">
    <source>
        <dbReference type="EMBL" id="OWA51475.1"/>
    </source>
</evidence>
<proteinExistence type="predicted"/>
<evidence type="ECO:0000313" key="4">
    <source>
        <dbReference type="Proteomes" id="UP000192578"/>
    </source>
</evidence>
<keyword evidence="4" id="KW-1185">Reference proteome</keyword>
<organism evidence="3 4">
    <name type="scientific">Hypsibius exemplaris</name>
    <name type="common">Freshwater tardigrade</name>
    <dbReference type="NCBI Taxonomy" id="2072580"/>
    <lineage>
        <taxon>Eukaryota</taxon>
        <taxon>Metazoa</taxon>
        <taxon>Ecdysozoa</taxon>
        <taxon>Tardigrada</taxon>
        <taxon>Eutardigrada</taxon>
        <taxon>Parachela</taxon>
        <taxon>Hypsibioidea</taxon>
        <taxon>Hypsibiidae</taxon>
        <taxon>Hypsibius</taxon>
    </lineage>
</organism>